<dbReference type="AlphaFoldDB" id="A0A9D1A0K8"/>
<dbReference type="Proteomes" id="UP000824261">
    <property type="component" value="Unassembled WGS sequence"/>
</dbReference>
<protein>
    <submittedName>
        <fullName evidence="2">DUF2130 domain-containing protein</fullName>
    </submittedName>
</protein>
<evidence type="ECO:0000313" key="2">
    <source>
        <dbReference type="EMBL" id="HIR01752.1"/>
    </source>
</evidence>
<organism evidence="2 3">
    <name type="scientific">Candidatus Aveggerthella stercoripullorum</name>
    <dbReference type="NCBI Taxonomy" id="2840688"/>
    <lineage>
        <taxon>Bacteria</taxon>
        <taxon>Bacillati</taxon>
        <taxon>Actinomycetota</taxon>
        <taxon>Coriobacteriia</taxon>
        <taxon>Eggerthellales</taxon>
        <taxon>Eggerthellaceae</taxon>
        <taxon>Eggerthellaceae incertae sedis</taxon>
        <taxon>Candidatus Aveggerthella</taxon>
    </lineage>
</organism>
<dbReference type="EMBL" id="DVGB01000071">
    <property type="protein sequence ID" value="HIR01752.1"/>
    <property type="molecule type" value="Genomic_DNA"/>
</dbReference>
<gene>
    <name evidence="2" type="ORF">IAA69_05755</name>
</gene>
<name>A0A9D1A0K8_9ACTN</name>
<sequence>MSQIKCPQCGTVFQVDESGYAQILSQVRDAEFAKELSHREQLMEKARQQAVQLAIAETQARASQELSEANDKARMQLALEKERARKELEQSADAARKELAQVRGAAQERLEQVQAAARKDLDAYKEESQLALSQAQERIAQLTATLEKVSAEKDAVDRVAQAEREKALADATSEREARIAQLTQQLEQAAEAHRLELQAQELRLSQEAESYKQQLAQEQSSYQKQLALEKEAYQKQLAQQQESYRAQLAQAAKAHEQQLKSQATAFETQKAALASQQELAVAQARTSAEKERDALAAQMQIAQAESQQQASALREEMAAKLKAKDEIIAFKDEEIARVKDMKARLSTKMVGESLEQHCETEFNKLRATAFPRAYFEKDNDVVDGTKGDYVFRELDDDGNEVVSIMFEMKNESDESTHRHKNEDFLRKLDADRRKKNCEYAVLVTLLEPESELYNEGIVDMSYRYEKMYVVRPQFFIPIISILRNASLSALTYKAELAQVRSQNIDVTHFEEQMEDFKARFGRNYELASRRFQTAIDEIDKSIDHLNKIKEALLGSERNLRLANDKAQDLTIKRLTKNNPTMQAKFEEARTLREAAERQFALDDEAIDKEAADGGRTLDECVIDGDGMPDE</sequence>
<evidence type="ECO:0000313" key="3">
    <source>
        <dbReference type="Proteomes" id="UP000824261"/>
    </source>
</evidence>
<keyword evidence="1" id="KW-0175">Coiled coil</keyword>
<evidence type="ECO:0000256" key="1">
    <source>
        <dbReference type="SAM" id="Coils"/>
    </source>
</evidence>
<reference evidence="2" key="1">
    <citation type="submission" date="2020-10" db="EMBL/GenBank/DDBJ databases">
        <authorList>
            <person name="Gilroy R."/>
        </authorList>
    </citation>
    <scope>NUCLEOTIDE SEQUENCE</scope>
    <source>
        <strain evidence="2">ChiGjej1B1-2707</strain>
    </source>
</reference>
<accession>A0A9D1A0K8</accession>
<dbReference type="Pfam" id="PF09903">
    <property type="entry name" value="DUF2130"/>
    <property type="match status" value="1"/>
</dbReference>
<feature type="coiled-coil region" evidence="1">
    <location>
        <begin position="285"/>
        <end position="316"/>
    </location>
</feature>
<feature type="coiled-coil region" evidence="1">
    <location>
        <begin position="39"/>
        <end position="250"/>
    </location>
</feature>
<dbReference type="InterPro" id="IPR019219">
    <property type="entry name" value="DUF2130"/>
</dbReference>
<reference evidence="2" key="2">
    <citation type="journal article" date="2021" name="PeerJ">
        <title>Extensive microbial diversity within the chicken gut microbiome revealed by metagenomics and culture.</title>
        <authorList>
            <person name="Gilroy R."/>
            <person name="Ravi A."/>
            <person name="Getino M."/>
            <person name="Pursley I."/>
            <person name="Horton D.L."/>
            <person name="Alikhan N.F."/>
            <person name="Baker D."/>
            <person name="Gharbi K."/>
            <person name="Hall N."/>
            <person name="Watson M."/>
            <person name="Adriaenssens E.M."/>
            <person name="Foster-Nyarko E."/>
            <person name="Jarju S."/>
            <person name="Secka A."/>
            <person name="Antonio M."/>
            <person name="Oren A."/>
            <person name="Chaudhuri R.R."/>
            <person name="La Ragione R."/>
            <person name="Hildebrand F."/>
            <person name="Pallen M.J."/>
        </authorList>
    </citation>
    <scope>NUCLEOTIDE SEQUENCE</scope>
    <source>
        <strain evidence="2">ChiGjej1B1-2707</strain>
    </source>
</reference>
<comment type="caution">
    <text evidence="2">The sequence shown here is derived from an EMBL/GenBank/DDBJ whole genome shotgun (WGS) entry which is preliminary data.</text>
</comment>
<proteinExistence type="predicted"/>